<proteinExistence type="predicted"/>
<dbReference type="OrthoDB" id="398337at2"/>
<dbReference type="EMBL" id="QKVO01000001">
    <property type="protein sequence ID" value="RAO95314.1"/>
    <property type="molecule type" value="Genomic_DNA"/>
</dbReference>
<evidence type="ECO:0000313" key="2">
    <source>
        <dbReference type="Proteomes" id="UP000249762"/>
    </source>
</evidence>
<comment type="caution">
    <text evidence="1">The sequence shown here is derived from an EMBL/GenBank/DDBJ whole genome shotgun (WGS) entry which is preliminary data.</text>
</comment>
<organism evidence="1 2">
    <name type="scientific">Mycoplasma wenyonii</name>
    <dbReference type="NCBI Taxonomy" id="65123"/>
    <lineage>
        <taxon>Bacteria</taxon>
        <taxon>Bacillati</taxon>
        <taxon>Mycoplasmatota</taxon>
        <taxon>Mollicutes</taxon>
        <taxon>Mycoplasmataceae</taxon>
        <taxon>Mycoplasma</taxon>
    </lineage>
</organism>
<dbReference type="Proteomes" id="UP000249762">
    <property type="component" value="Unassembled WGS sequence"/>
</dbReference>
<evidence type="ECO:0000313" key="1">
    <source>
        <dbReference type="EMBL" id="RAO95314.1"/>
    </source>
</evidence>
<reference evidence="2" key="1">
    <citation type="submission" date="2018-06" db="EMBL/GenBank/DDBJ databases">
        <authorList>
            <person name="Martinez Ocampo F."/>
            <person name="Quiroz Castaneda R.E."/>
            <person name="Rojas Lopez X."/>
        </authorList>
    </citation>
    <scope>NUCLEOTIDE SEQUENCE [LARGE SCALE GENOMIC DNA]</scope>
    <source>
        <strain evidence="2">INIFAP02</strain>
    </source>
</reference>
<evidence type="ECO:0008006" key="3">
    <source>
        <dbReference type="Google" id="ProtNLM"/>
    </source>
</evidence>
<accession>A0A328PLP1</accession>
<gene>
    <name evidence="1" type="ORF">DNK47_00440</name>
</gene>
<keyword evidence="2" id="KW-1185">Reference proteome</keyword>
<protein>
    <recommendedName>
        <fullName evidence="3">NIF system FeS cluster assembly NifU N-terminal domain-containing protein</fullName>
    </recommendedName>
</protein>
<dbReference type="AlphaFoldDB" id="A0A328PLP1"/>
<name>A0A328PLP1_9MOLU</name>
<dbReference type="SUPFAM" id="SSF82649">
    <property type="entry name" value="SufE/NifU"/>
    <property type="match status" value="1"/>
</dbReference>
<sequence length="135" mass="15397">MYQDIVYSLSEVTRFYSKEQKRGILVKPSQELGCQDNIQVLLSSNPFITNIQLEMQGCILLKASVNALCLAIENKSKTESIQIIDNFLKMIQGENFNPEFLTESLKIFEKFKLALSRRTCLTLGALELKKTIETN</sequence>
<dbReference type="Gene3D" id="3.90.1010.10">
    <property type="match status" value="1"/>
</dbReference>
<dbReference type="RefSeq" id="WP_112664978.1">
    <property type="nucleotide sequence ID" value="NZ_QKVO01000001.1"/>
</dbReference>